<sequence>MVTIKAARCPELDELAAHGLSAGSCCGLAVLKVGTSRMELRVGLAGRRQMEVTVSEAEKAMALEVVDLVLQGREDDFLALLSPRALAAIPAAEWRSCARFGRGSKAEEPQVIGKMGVWVIVTARTKVKLWMSQKIKLLVFKVSVDPGTRQMEGFTILDQIPEVQAVPSEVQLADAWHFGSCTKAVTATLAAVLLEQEPRLSWDLTVADALAMAATASPSGHALAAVAAQSAFRDVTLEQLLTNRGGLWQEQDPQTWSYAWDLDREAHSTQEQRRRYYTRVLALQAHEVGKYEYSNDGFGLAGLMLETVLQESWEELVRKHIFEPLGMTNSGFYAMGASAPRGAQRNFIWGTRPGGPGEPGTPMDPTEGPGADNPAAIGPAGVIHGSLEDVARFLAVHLDHRYAQEKLGLSQATLAKLHGAPDDYPYAYGWLIGGSGILTHDGSNTMNYMHLKMWKEDGIAVISTLNAGLAASEMAQELGEKAKATQQEPFATDDAIDRPENWCC</sequence>
<dbReference type="InterPro" id="IPR001466">
    <property type="entry name" value="Beta-lactam-related"/>
</dbReference>
<dbReference type="EMBL" id="CAXAMM010019402">
    <property type="protein sequence ID" value="CAK9045626.1"/>
    <property type="molecule type" value="Genomic_DNA"/>
</dbReference>
<proteinExistence type="predicted"/>
<name>A0ABP0M2B7_9DINO</name>
<gene>
    <name evidence="4" type="ORF">SCF082_LOCUS25775</name>
</gene>
<keyword evidence="2" id="KW-0472">Membrane</keyword>
<dbReference type="Pfam" id="PF00144">
    <property type="entry name" value="Beta-lactamase"/>
    <property type="match status" value="1"/>
</dbReference>
<keyword evidence="5" id="KW-1185">Reference proteome</keyword>
<organism evidence="4 5">
    <name type="scientific">Durusdinium trenchii</name>
    <dbReference type="NCBI Taxonomy" id="1381693"/>
    <lineage>
        <taxon>Eukaryota</taxon>
        <taxon>Sar</taxon>
        <taxon>Alveolata</taxon>
        <taxon>Dinophyceae</taxon>
        <taxon>Suessiales</taxon>
        <taxon>Symbiodiniaceae</taxon>
        <taxon>Durusdinium</taxon>
    </lineage>
</organism>
<reference evidence="4 5" key="1">
    <citation type="submission" date="2024-02" db="EMBL/GenBank/DDBJ databases">
        <authorList>
            <person name="Chen Y."/>
            <person name="Shah S."/>
            <person name="Dougan E. K."/>
            <person name="Thang M."/>
            <person name="Chan C."/>
        </authorList>
    </citation>
    <scope>NUCLEOTIDE SEQUENCE [LARGE SCALE GENOMIC DNA]</scope>
</reference>
<evidence type="ECO:0000313" key="5">
    <source>
        <dbReference type="Proteomes" id="UP001642464"/>
    </source>
</evidence>
<protein>
    <submittedName>
        <fullName evidence="4">Penicillin-binding protein 4 (PBP-4)</fullName>
    </submittedName>
</protein>
<comment type="caution">
    <text evidence="4">The sequence shown here is derived from an EMBL/GenBank/DDBJ whole genome shotgun (WGS) entry which is preliminary data.</text>
</comment>
<evidence type="ECO:0000256" key="1">
    <source>
        <dbReference type="ARBA" id="ARBA00004370"/>
    </source>
</evidence>
<dbReference type="InterPro" id="IPR012338">
    <property type="entry name" value="Beta-lactam/transpept-like"/>
</dbReference>
<evidence type="ECO:0000256" key="2">
    <source>
        <dbReference type="ARBA" id="ARBA00023136"/>
    </source>
</evidence>
<accession>A0ABP0M2B7</accession>
<dbReference type="Gene3D" id="3.40.710.10">
    <property type="entry name" value="DD-peptidase/beta-lactamase superfamily"/>
    <property type="match status" value="1"/>
</dbReference>
<dbReference type="SUPFAM" id="SSF56601">
    <property type="entry name" value="beta-lactamase/transpeptidase-like"/>
    <property type="match status" value="1"/>
</dbReference>
<evidence type="ECO:0000313" key="4">
    <source>
        <dbReference type="EMBL" id="CAK9045626.1"/>
    </source>
</evidence>
<dbReference type="PANTHER" id="PTHR46825">
    <property type="entry name" value="D-ALANYL-D-ALANINE-CARBOXYPEPTIDASE/ENDOPEPTIDASE AMPH"/>
    <property type="match status" value="1"/>
</dbReference>
<evidence type="ECO:0000259" key="3">
    <source>
        <dbReference type="Pfam" id="PF00144"/>
    </source>
</evidence>
<dbReference type="PROSITE" id="PS51257">
    <property type="entry name" value="PROKAR_LIPOPROTEIN"/>
    <property type="match status" value="1"/>
</dbReference>
<dbReference type="InterPro" id="IPR050491">
    <property type="entry name" value="AmpC-like"/>
</dbReference>
<dbReference type="Proteomes" id="UP001642464">
    <property type="component" value="Unassembled WGS sequence"/>
</dbReference>
<feature type="domain" description="Beta-lactamase-related" evidence="3">
    <location>
        <begin position="176"/>
        <end position="466"/>
    </location>
</feature>
<comment type="subcellular location">
    <subcellularLocation>
        <location evidence="1">Membrane</location>
    </subcellularLocation>
</comment>
<dbReference type="PANTHER" id="PTHR46825:SF11">
    <property type="entry name" value="PENICILLIN-BINDING PROTEIN 4"/>
    <property type="match status" value="1"/>
</dbReference>